<gene>
    <name evidence="4" type="ORF">SAMN05216287_3142</name>
</gene>
<evidence type="ECO:0000259" key="3">
    <source>
        <dbReference type="Pfam" id="PF13511"/>
    </source>
</evidence>
<dbReference type="AlphaFoldDB" id="A0A1H3C7X6"/>
<dbReference type="Proteomes" id="UP000243778">
    <property type="component" value="Unassembled WGS sequence"/>
</dbReference>
<keyword evidence="2" id="KW-0732">Signal</keyword>
<dbReference type="OrthoDB" id="7031901at2"/>
<evidence type="ECO:0000256" key="2">
    <source>
        <dbReference type="SAM" id="SignalP"/>
    </source>
</evidence>
<feature type="chain" id="PRO_5017211114" evidence="2">
    <location>
        <begin position="23"/>
        <end position="172"/>
    </location>
</feature>
<protein>
    <submittedName>
        <fullName evidence="4">Beta-barrel assembly machine subunit BamE</fullName>
    </submittedName>
</protein>
<reference evidence="5" key="1">
    <citation type="submission" date="2016-10" db="EMBL/GenBank/DDBJ databases">
        <authorList>
            <person name="Varghese N."/>
            <person name="Submissions S."/>
        </authorList>
    </citation>
    <scope>NUCLEOTIDE SEQUENCE [LARGE SCALE GENOMIC DNA]</scope>
    <source>
        <strain evidence="5">NRRL B-59562</strain>
    </source>
</reference>
<evidence type="ECO:0000256" key="1">
    <source>
        <dbReference type="SAM" id="MobiDB-lite"/>
    </source>
</evidence>
<feature type="compositionally biased region" description="Polar residues" evidence="1">
    <location>
        <begin position="46"/>
        <end position="58"/>
    </location>
</feature>
<dbReference type="EMBL" id="FNNU01000004">
    <property type="protein sequence ID" value="SDX50175.1"/>
    <property type="molecule type" value="Genomic_DNA"/>
</dbReference>
<evidence type="ECO:0000313" key="4">
    <source>
        <dbReference type="EMBL" id="SDX50175.1"/>
    </source>
</evidence>
<proteinExistence type="predicted"/>
<feature type="domain" description="DUF4124" evidence="3">
    <location>
        <begin position="13"/>
        <end position="58"/>
    </location>
</feature>
<dbReference type="InterPro" id="IPR025392">
    <property type="entry name" value="DUF4124"/>
</dbReference>
<keyword evidence="5" id="KW-1185">Reference proteome</keyword>
<feature type="signal peptide" evidence="2">
    <location>
        <begin position="1"/>
        <end position="22"/>
    </location>
</feature>
<organism evidence="4 5">
    <name type="scientific">Pseudomonas kuykendallii</name>
    <dbReference type="NCBI Taxonomy" id="1007099"/>
    <lineage>
        <taxon>Bacteria</taxon>
        <taxon>Pseudomonadati</taxon>
        <taxon>Pseudomonadota</taxon>
        <taxon>Gammaproteobacteria</taxon>
        <taxon>Pseudomonadales</taxon>
        <taxon>Pseudomonadaceae</taxon>
        <taxon>Pseudomonas</taxon>
    </lineage>
</organism>
<accession>A0A1H3C7X6</accession>
<evidence type="ECO:0000313" key="5">
    <source>
        <dbReference type="Proteomes" id="UP000243778"/>
    </source>
</evidence>
<feature type="region of interest" description="Disordered" evidence="1">
    <location>
        <begin position="46"/>
        <end position="100"/>
    </location>
</feature>
<sequence length="172" mass="18417">MHGSLYAGLFALALGLPHAATAASVFRCVDAAGKVTFSQRGCPIDQQQALQQAENPTPGNGKPVPMATPKKNAGVKSGKKQAKPRELVVTGGQDDGCGNLLDASQRRQATIRREVRDGMSRQDIESAFGRPDKVSTQNGQVRYTYEADGNGRSRQVTFDEAGCVKSKAKKKR</sequence>
<dbReference type="RefSeq" id="WP_090230117.1">
    <property type="nucleotide sequence ID" value="NZ_FNNU01000004.1"/>
</dbReference>
<name>A0A1H3C7X6_9PSED</name>
<dbReference type="Pfam" id="PF13511">
    <property type="entry name" value="DUF4124"/>
    <property type="match status" value="1"/>
</dbReference>